<dbReference type="PROSITE" id="PS51257">
    <property type="entry name" value="PROKAR_LIPOPROTEIN"/>
    <property type="match status" value="1"/>
</dbReference>
<evidence type="ECO:0000313" key="4">
    <source>
        <dbReference type="Proteomes" id="UP000196228"/>
    </source>
</evidence>
<gene>
    <name evidence="3" type="ORF">CBR64_05885</name>
</gene>
<dbReference type="Proteomes" id="UP000196228">
    <property type="component" value="Chromosome"/>
</dbReference>
<feature type="compositionally biased region" description="Basic and acidic residues" evidence="1">
    <location>
        <begin position="62"/>
        <end position="71"/>
    </location>
</feature>
<feature type="region of interest" description="Disordered" evidence="1">
    <location>
        <begin position="27"/>
        <end position="73"/>
    </location>
</feature>
<proteinExistence type="predicted"/>
<reference evidence="3 4" key="1">
    <citation type="submission" date="2017-05" db="EMBL/GenBank/DDBJ databases">
        <authorList>
            <person name="Song R."/>
            <person name="Chenine A.L."/>
            <person name="Ruprecht R.M."/>
        </authorList>
    </citation>
    <scope>NUCLEOTIDE SEQUENCE [LARGE SCALE GENOMIC DNA]</scope>
    <source>
        <strain evidence="3 4">PSBB019</strain>
    </source>
</reference>
<evidence type="ECO:0000256" key="1">
    <source>
        <dbReference type="SAM" id="MobiDB-lite"/>
    </source>
</evidence>
<dbReference type="EMBL" id="CP021383">
    <property type="protein sequence ID" value="ARU51090.1"/>
    <property type="molecule type" value="Genomic_DNA"/>
</dbReference>
<accession>A0A1Y0HSZ8</accession>
<evidence type="ECO:0000313" key="3">
    <source>
        <dbReference type="EMBL" id="ARU51090.1"/>
    </source>
</evidence>
<organism evidence="3 4">
    <name type="scientific">Cellulosimicrobium cellulans</name>
    <name type="common">Arthrobacter luteus</name>
    <dbReference type="NCBI Taxonomy" id="1710"/>
    <lineage>
        <taxon>Bacteria</taxon>
        <taxon>Bacillati</taxon>
        <taxon>Actinomycetota</taxon>
        <taxon>Actinomycetes</taxon>
        <taxon>Micrococcales</taxon>
        <taxon>Promicromonosporaceae</taxon>
        <taxon>Cellulosimicrobium</taxon>
    </lineage>
</organism>
<evidence type="ECO:0000259" key="2">
    <source>
        <dbReference type="Pfam" id="PF19843"/>
    </source>
</evidence>
<dbReference type="AlphaFoldDB" id="A0A1Y0HSZ8"/>
<dbReference type="KEGG" id="cceu:CBR64_05885"/>
<feature type="compositionally biased region" description="Low complexity" evidence="1">
    <location>
        <begin position="35"/>
        <end position="60"/>
    </location>
</feature>
<dbReference type="InterPro" id="IPR046281">
    <property type="entry name" value="DUF6318"/>
</dbReference>
<dbReference type="Pfam" id="PF19843">
    <property type="entry name" value="DUF6318"/>
    <property type="match status" value="1"/>
</dbReference>
<sequence>MLSRARRRSLAVGVVVAVGWVVAGCTGGGGPGPSPSVDEPVVPSPSESEPSEPSLTETGPAKPERPAAMDRDDAEGAAAAAEYFLSLYGYVLATGDTAEWDAMTWVETCEFCANVRADAEEIAGAGDTYEGAEITISAVTPGELDTFVGAYPVVADFQQAALVRTSKTGEVLEEQAASSGRLQIDLLHDGTSWRVLSLTVGE</sequence>
<feature type="domain" description="DUF6318" evidence="2">
    <location>
        <begin position="61"/>
        <end position="197"/>
    </location>
</feature>
<protein>
    <recommendedName>
        <fullName evidence="2">DUF6318 domain-containing protein</fullName>
    </recommendedName>
</protein>
<name>A0A1Y0HSZ8_CELCE</name>